<sequence>MPLPRYIELEISRRCNRTCSWCPNGEQPARHDQELMPSPLFEKITAELGGLGYGGWLANHNYNEPRQVNDDHKDRVAVHELEIRHRDCLARPRRCETNHRSYWVSAACW</sequence>
<evidence type="ECO:0000313" key="1">
    <source>
        <dbReference type="EMBL" id="MCS7483803.1"/>
    </source>
</evidence>
<dbReference type="EMBL" id="JANYMP010000037">
    <property type="protein sequence ID" value="MCS7483803.1"/>
    <property type="molecule type" value="Genomic_DNA"/>
</dbReference>
<gene>
    <name evidence="1" type="ORF">NZH93_43785</name>
</gene>
<dbReference type="AlphaFoldDB" id="A0A9X2VY08"/>
<dbReference type="Proteomes" id="UP001141259">
    <property type="component" value="Unassembled WGS sequence"/>
</dbReference>
<accession>A0A9X2VY08</accession>
<name>A0A9X2VY08_9PSEU</name>
<evidence type="ECO:0000313" key="2">
    <source>
        <dbReference type="Proteomes" id="UP001141259"/>
    </source>
</evidence>
<dbReference type="SUPFAM" id="SSF102114">
    <property type="entry name" value="Radical SAM enzymes"/>
    <property type="match status" value="1"/>
</dbReference>
<proteinExistence type="predicted"/>
<comment type="caution">
    <text evidence="1">The sequence shown here is derived from an EMBL/GenBank/DDBJ whole genome shotgun (WGS) entry which is preliminary data.</text>
</comment>
<dbReference type="RefSeq" id="WP_259629256.1">
    <property type="nucleotide sequence ID" value="NZ_JANYMP010000037.1"/>
</dbReference>
<protein>
    <recommendedName>
        <fullName evidence="3">Radical SAM family protein</fullName>
    </recommendedName>
</protein>
<dbReference type="InterPro" id="IPR058240">
    <property type="entry name" value="rSAM_sf"/>
</dbReference>
<keyword evidence="2" id="KW-1185">Reference proteome</keyword>
<organism evidence="1 2">
    <name type="scientific">Umezawaea endophytica</name>
    <dbReference type="NCBI Taxonomy" id="1654476"/>
    <lineage>
        <taxon>Bacteria</taxon>
        <taxon>Bacillati</taxon>
        <taxon>Actinomycetota</taxon>
        <taxon>Actinomycetes</taxon>
        <taxon>Pseudonocardiales</taxon>
        <taxon>Pseudonocardiaceae</taxon>
        <taxon>Umezawaea</taxon>
    </lineage>
</organism>
<dbReference type="InterPro" id="IPR013785">
    <property type="entry name" value="Aldolase_TIM"/>
</dbReference>
<reference evidence="1" key="1">
    <citation type="submission" date="2022-08" db="EMBL/GenBank/DDBJ databases">
        <authorList>
            <person name="Tistechok S."/>
            <person name="Samborskyy M."/>
            <person name="Roman I."/>
        </authorList>
    </citation>
    <scope>NUCLEOTIDE SEQUENCE</scope>
    <source>
        <strain evidence="1">DSM 103496</strain>
    </source>
</reference>
<dbReference type="Gene3D" id="3.20.20.70">
    <property type="entry name" value="Aldolase class I"/>
    <property type="match status" value="1"/>
</dbReference>
<evidence type="ECO:0008006" key="3">
    <source>
        <dbReference type="Google" id="ProtNLM"/>
    </source>
</evidence>